<dbReference type="RefSeq" id="XP_009528079.1">
    <property type="nucleotide sequence ID" value="XM_009529784.1"/>
</dbReference>
<dbReference type="EMBL" id="JH159154">
    <property type="protein sequence ID" value="EGZ19021.1"/>
    <property type="molecule type" value="Genomic_DNA"/>
</dbReference>
<dbReference type="InParanoid" id="G4ZDU2"/>
<name>G4ZDU2_PHYSP</name>
<evidence type="ECO:0000313" key="1">
    <source>
        <dbReference type="EMBL" id="EGZ19021.1"/>
    </source>
</evidence>
<sequence length="242" mass="27964">MLRIHVLFKEERDALLFENELQTEGIKQTSPLDGHTISTTVAPVSRELSELRRIFAMHYVPDDTESPQVSMTTFSSNTSIVDVATDEFKYQRIESEEWFGSVGKAQSCHVMSREHCLKYPSYKKYDNDPSNRLALSAEMHEWFDARSYAVPTIKISVESTSEGFVIGNRYKVDLVVRAWNAGFARLLSLRLKEGFAVSDDGLEMRTSIYVQNKKVFCDCMEWKRKEIEKKWREHEDMAPAVD</sequence>
<keyword evidence="2" id="KW-1185">Reference proteome</keyword>
<proteinExistence type="predicted"/>
<reference evidence="1 2" key="1">
    <citation type="journal article" date="2006" name="Science">
        <title>Phytophthora genome sequences uncover evolutionary origins and mechanisms of pathogenesis.</title>
        <authorList>
            <person name="Tyler B.M."/>
            <person name="Tripathy S."/>
            <person name="Zhang X."/>
            <person name="Dehal P."/>
            <person name="Jiang R.H."/>
            <person name="Aerts A."/>
            <person name="Arredondo F.D."/>
            <person name="Baxter L."/>
            <person name="Bensasson D."/>
            <person name="Beynon J.L."/>
            <person name="Chapman J."/>
            <person name="Damasceno C.M."/>
            <person name="Dorrance A.E."/>
            <person name="Dou D."/>
            <person name="Dickerman A.W."/>
            <person name="Dubchak I.L."/>
            <person name="Garbelotto M."/>
            <person name="Gijzen M."/>
            <person name="Gordon S.G."/>
            <person name="Govers F."/>
            <person name="Grunwald N.J."/>
            <person name="Huang W."/>
            <person name="Ivors K.L."/>
            <person name="Jones R.W."/>
            <person name="Kamoun S."/>
            <person name="Krampis K."/>
            <person name="Lamour K.H."/>
            <person name="Lee M.K."/>
            <person name="McDonald W.H."/>
            <person name="Medina M."/>
            <person name="Meijer H.J."/>
            <person name="Nordberg E.K."/>
            <person name="Maclean D.J."/>
            <person name="Ospina-Giraldo M.D."/>
            <person name="Morris P.F."/>
            <person name="Phuntumart V."/>
            <person name="Putnam N.H."/>
            <person name="Rash S."/>
            <person name="Rose J.K."/>
            <person name="Sakihama Y."/>
            <person name="Salamov A.A."/>
            <person name="Savidor A."/>
            <person name="Scheuring C.F."/>
            <person name="Smith B.M."/>
            <person name="Sobral B.W."/>
            <person name="Terry A."/>
            <person name="Torto-Alalibo T.A."/>
            <person name="Win J."/>
            <person name="Xu Z."/>
            <person name="Zhang H."/>
            <person name="Grigoriev I.V."/>
            <person name="Rokhsar D.S."/>
            <person name="Boore J.L."/>
        </authorList>
    </citation>
    <scope>NUCLEOTIDE SEQUENCE [LARGE SCALE GENOMIC DNA]</scope>
    <source>
        <strain evidence="1 2">P6497</strain>
    </source>
</reference>
<evidence type="ECO:0000313" key="2">
    <source>
        <dbReference type="Proteomes" id="UP000002640"/>
    </source>
</evidence>
<dbReference type="AlphaFoldDB" id="G4ZDU2"/>
<dbReference type="KEGG" id="psoj:PHYSODRAFT_286146"/>
<organism evidence="1 2">
    <name type="scientific">Phytophthora sojae (strain P6497)</name>
    <name type="common">Soybean stem and root rot agent</name>
    <name type="synonym">Phytophthora megasperma f. sp. glycines</name>
    <dbReference type="NCBI Taxonomy" id="1094619"/>
    <lineage>
        <taxon>Eukaryota</taxon>
        <taxon>Sar</taxon>
        <taxon>Stramenopiles</taxon>
        <taxon>Oomycota</taxon>
        <taxon>Peronosporomycetes</taxon>
        <taxon>Peronosporales</taxon>
        <taxon>Peronosporaceae</taxon>
        <taxon>Phytophthora</taxon>
    </lineage>
</organism>
<accession>G4ZDU2</accession>
<dbReference type="GeneID" id="20640261"/>
<protein>
    <submittedName>
        <fullName evidence="1">Uncharacterized protein</fullName>
    </submittedName>
</protein>
<gene>
    <name evidence="1" type="ORF">PHYSODRAFT_286146</name>
</gene>
<dbReference type="Proteomes" id="UP000002640">
    <property type="component" value="Unassembled WGS sequence"/>
</dbReference>